<evidence type="ECO:0000313" key="2">
    <source>
        <dbReference type="EMBL" id="CDI81060.1"/>
    </source>
</evidence>
<dbReference type="VEuPathDB" id="ToxoDB:EPH_0051550"/>
<reference evidence="2" key="2">
    <citation type="submission" date="2013-10" db="EMBL/GenBank/DDBJ databases">
        <authorList>
            <person name="Aslett M."/>
        </authorList>
    </citation>
    <scope>NUCLEOTIDE SEQUENCE [LARGE SCALE GENOMIC DNA]</scope>
    <source>
        <strain evidence="2">Houghton</strain>
    </source>
</reference>
<protein>
    <submittedName>
        <fullName evidence="2">Uncharacterized protein</fullName>
    </submittedName>
</protein>
<keyword evidence="3" id="KW-1185">Reference proteome</keyword>
<sequence>MEHHRAEKGGARLEKLGNNNATPLPAQRGPSVCKSTLQASGPQKSSNNLLIEDSCDSVSHRNLPGHPISVLEREVNMDLPLLLRHEPRKKRAAQNFGGKLNSNQIQETAALKKHDWGNRCGALPELIDGYFPEHHWEDVAFLCRQRVMKIPMAALEGPMCVSFHGSYPVSRRPTKRDQQEPGSLKTHPHRVAWLAAKGLTSLSTATATGREANERSWRRNEDEDADFMAFIDVLLDEKARRRRSVHQRGHLQ</sequence>
<feature type="compositionally biased region" description="Polar residues" evidence="1">
    <location>
        <begin position="33"/>
        <end position="48"/>
    </location>
</feature>
<feature type="compositionally biased region" description="Basic and acidic residues" evidence="1">
    <location>
        <begin position="1"/>
        <end position="15"/>
    </location>
</feature>
<dbReference type="OrthoDB" id="349814at2759"/>
<dbReference type="Proteomes" id="UP000018201">
    <property type="component" value="Unassembled WGS sequence"/>
</dbReference>
<proteinExistence type="predicted"/>
<evidence type="ECO:0000313" key="3">
    <source>
        <dbReference type="Proteomes" id="UP000018201"/>
    </source>
</evidence>
<name>U6GLM6_9EIME</name>
<organism evidence="2 3">
    <name type="scientific">Eimeria praecox</name>
    <dbReference type="NCBI Taxonomy" id="51316"/>
    <lineage>
        <taxon>Eukaryota</taxon>
        <taxon>Sar</taxon>
        <taxon>Alveolata</taxon>
        <taxon>Apicomplexa</taxon>
        <taxon>Conoidasida</taxon>
        <taxon>Coccidia</taxon>
        <taxon>Eucoccidiorida</taxon>
        <taxon>Eimeriorina</taxon>
        <taxon>Eimeriidae</taxon>
        <taxon>Eimeria</taxon>
    </lineage>
</organism>
<dbReference type="AlphaFoldDB" id="U6GLM6"/>
<accession>U6GLM6</accession>
<gene>
    <name evidence="2" type="ORF">EPH_0051550</name>
</gene>
<dbReference type="EMBL" id="HG691961">
    <property type="protein sequence ID" value="CDI81060.1"/>
    <property type="molecule type" value="Genomic_DNA"/>
</dbReference>
<reference evidence="2" key="1">
    <citation type="submission" date="2013-10" db="EMBL/GenBank/DDBJ databases">
        <title>Genomic analysis of the causative agents of coccidiosis in chickens.</title>
        <authorList>
            <person name="Reid A.J."/>
            <person name="Blake D."/>
            <person name="Billington K."/>
            <person name="Browne H."/>
            <person name="Dunn M."/>
            <person name="Hung S."/>
            <person name="Kawahara F."/>
            <person name="Miranda-Saavedra D."/>
            <person name="Mourier T."/>
            <person name="Nagra H."/>
            <person name="Otto T.D."/>
            <person name="Rawlings N."/>
            <person name="Sanchez A."/>
            <person name="Sanders M."/>
            <person name="Subramaniam C."/>
            <person name="Tay Y."/>
            <person name="Dear P."/>
            <person name="Doerig C."/>
            <person name="Gruber A."/>
            <person name="Parkinson J."/>
            <person name="Shirley M."/>
            <person name="Wan K.L."/>
            <person name="Berriman M."/>
            <person name="Tomley F."/>
            <person name="Pain A."/>
        </authorList>
    </citation>
    <scope>NUCLEOTIDE SEQUENCE [LARGE SCALE GENOMIC DNA]</scope>
    <source>
        <strain evidence="2">Houghton</strain>
    </source>
</reference>
<evidence type="ECO:0000256" key="1">
    <source>
        <dbReference type="SAM" id="MobiDB-lite"/>
    </source>
</evidence>
<feature type="region of interest" description="Disordered" evidence="1">
    <location>
        <begin position="167"/>
        <end position="188"/>
    </location>
</feature>
<feature type="region of interest" description="Disordered" evidence="1">
    <location>
        <begin position="1"/>
        <end position="48"/>
    </location>
</feature>